<dbReference type="InterPro" id="IPR015425">
    <property type="entry name" value="FH2_Formin"/>
</dbReference>
<sequence>NTNTTQPTTRKKIIKKKKDAKKINYIPIKLNKIPKEGTIFEDTKKIIFTEKELEVFEKKEVVRKKQEVVKKKEGIFPEKKNYALNILLSRIKLTDRNLKKLVLEGGDCDPNLVKQLLLYFPTEDELEKLGKIEQNLESERSVSFFRECLPEIEDVKNSLRLIFFRTLLDSACSYSPHLSTLSLYYSKILSSTALRDILSFVLSLGNILNPSQCEAFSLDSLSQILESQSIISLLRQKVDLDLFREDFKIILDIQRINFQSISLDFQELSAAYSEIKDIDSETKDTYKQIDSQYQNTLKTYSQAQNYLKEKIDEDFNREFLNIFLKLSVERCTKKEM</sequence>
<organism evidence="2 3">
    <name type="scientific">Nosema granulosis</name>
    <dbReference type="NCBI Taxonomy" id="83296"/>
    <lineage>
        <taxon>Eukaryota</taxon>
        <taxon>Fungi</taxon>
        <taxon>Fungi incertae sedis</taxon>
        <taxon>Microsporidia</taxon>
        <taxon>Nosematidae</taxon>
        <taxon>Nosema</taxon>
    </lineage>
</organism>
<dbReference type="EMBL" id="SBJO01000075">
    <property type="protein sequence ID" value="KAF9763434.1"/>
    <property type="molecule type" value="Genomic_DNA"/>
</dbReference>
<feature type="domain" description="FH2" evidence="1">
    <location>
        <begin position="10"/>
        <end position="336"/>
    </location>
</feature>
<proteinExistence type="predicted"/>
<dbReference type="PROSITE" id="PS51444">
    <property type="entry name" value="FH2"/>
    <property type="match status" value="1"/>
</dbReference>
<reference evidence="2 3" key="1">
    <citation type="journal article" date="2020" name="Genome Biol. Evol.">
        <title>Comparative genomics of strictly vertically transmitted, feminizing microsporidia endosymbionts of amphipod crustaceans.</title>
        <authorList>
            <person name="Cormier A."/>
            <person name="Chebbi M.A."/>
            <person name="Giraud I."/>
            <person name="Wattier R."/>
            <person name="Teixeira M."/>
            <person name="Gilbert C."/>
            <person name="Rigaud T."/>
            <person name="Cordaux R."/>
        </authorList>
    </citation>
    <scope>NUCLEOTIDE SEQUENCE [LARGE SCALE GENOMIC DNA]</scope>
    <source>
        <strain evidence="2 3">Ou3-Ou53</strain>
    </source>
</reference>
<dbReference type="InterPro" id="IPR051425">
    <property type="entry name" value="Formin_Homology"/>
</dbReference>
<evidence type="ECO:0000313" key="3">
    <source>
        <dbReference type="Proteomes" id="UP000740883"/>
    </source>
</evidence>
<dbReference type="Proteomes" id="UP000740883">
    <property type="component" value="Unassembled WGS sequence"/>
</dbReference>
<keyword evidence="3" id="KW-1185">Reference proteome</keyword>
<dbReference type="OrthoDB" id="2196228at2759"/>
<evidence type="ECO:0000313" key="2">
    <source>
        <dbReference type="EMBL" id="KAF9763434.1"/>
    </source>
</evidence>
<name>A0A9P6H0D5_9MICR</name>
<dbReference type="AlphaFoldDB" id="A0A9P6H0D5"/>
<dbReference type="InterPro" id="IPR042201">
    <property type="entry name" value="FH2_Formin_sf"/>
</dbReference>
<dbReference type="Gene3D" id="1.20.58.2220">
    <property type="entry name" value="Formin, FH2 domain"/>
    <property type="match status" value="1"/>
</dbReference>
<gene>
    <name evidence="2" type="primary">GRID2IP</name>
    <name evidence="2" type="ORF">NGRA_1269</name>
</gene>
<dbReference type="PANTHER" id="PTHR45725">
    <property type="entry name" value="FORMIN HOMOLOGY 2 FAMILY MEMBER"/>
    <property type="match status" value="1"/>
</dbReference>
<accession>A0A9P6H0D5</accession>
<comment type="caution">
    <text evidence="2">The sequence shown here is derived from an EMBL/GenBank/DDBJ whole genome shotgun (WGS) entry which is preliminary data.</text>
</comment>
<dbReference type="PANTHER" id="PTHR45725:SF1">
    <property type="entry name" value="DISHEVELLED ASSOCIATED ACTIVATOR OF MORPHOGENESIS, ISOFORM D"/>
    <property type="match status" value="1"/>
</dbReference>
<feature type="non-terminal residue" evidence="2">
    <location>
        <position position="1"/>
    </location>
</feature>
<dbReference type="Pfam" id="PF02181">
    <property type="entry name" value="FH2"/>
    <property type="match status" value="1"/>
</dbReference>
<evidence type="ECO:0000259" key="1">
    <source>
        <dbReference type="PROSITE" id="PS51444"/>
    </source>
</evidence>
<dbReference type="SUPFAM" id="SSF101447">
    <property type="entry name" value="Formin homology 2 domain (FH2 domain)"/>
    <property type="match status" value="1"/>
</dbReference>
<protein>
    <submittedName>
        <fullName evidence="2">Delphilin</fullName>
    </submittedName>
</protein>